<dbReference type="Proteomes" id="UP001140096">
    <property type="component" value="Unassembled WGS sequence"/>
</dbReference>
<protein>
    <submittedName>
        <fullName evidence="1">Uncharacterized protein</fullName>
    </submittedName>
</protein>
<name>A0ACC1L2F8_9FUNG</name>
<comment type="caution">
    <text evidence="1">The sequence shown here is derived from an EMBL/GenBank/DDBJ whole genome shotgun (WGS) entry which is preliminary data.</text>
</comment>
<reference evidence="1" key="1">
    <citation type="submission" date="2022-07" db="EMBL/GenBank/DDBJ databases">
        <title>Phylogenomic reconstructions and comparative analyses of Kickxellomycotina fungi.</title>
        <authorList>
            <person name="Reynolds N.K."/>
            <person name="Stajich J.E."/>
            <person name="Barry K."/>
            <person name="Grigoriev I.V."/>
            <person name="Crous P."/>
            <person name="Smith M.E."/>
        </authorList>
    </citation>
    <scope>NUCLEOTIDE SEQUENCE</scope>
    <source>
        <strain evidence="1">CBS 102833</strain>
    </source>
</reference>
<evidence type="ECO:0000313" key="1">
    <source>
        <dbReference type="EMBL" id="KAJ2799543.1"/>
    </source>
</evidence>
<sequence>MFLSPHQIQFYRINGYLIVDGFLTHDEVQLYQDDAQQLTNHCYEQGDILADWGCVIEPLGCGYYEVEDLAKTDRPAYIALRAQSAPPALALCTLDKFGACAQQLLGEKAYLLNEQYIVKPPHSDSARFAWHQDVLYFSESQRQHRVVSVWTPLSSVEEANGTVWVEPFPDPMRPGVYQAEPGGNAFAARMDAGSALFMDGRLRHCSSGNQTALFRVVYMPQFSLGRITRDKDSHAALAIPVEEQSLVSSID</sequence>
<dbReference type="EMBL" id="JANBUP010002638">
    <property type="protein sequence ID" value="KAJ2799543.1"/>
    <property type="molecule type" value="Genomic_DNA"/>
</dbReference>
<gene>
    <name evidence="1" type="ORF">H4S07_005409</name>
</gene>
<organism evidence="1 2">
    <name type="scientific">Coemansia furcata</name>
    <dbReference type="NCBI Taxonomy" id="417177"/>
    <lineage>
        <taxon>Eukaryota</taxon>
        <taxon>Fungi</taxon>
        <taxon>Fungi incertae sedis</taxon>
        <taxon>Zoopagomycota</taxon>
        <taxon>Kickxellomycotina</taxon>
        <taxon>Kickxellomycetes</taxon>
        <taxon>Kickxellales</taxon>
        <taxon>Kickxellaceae</taxon>
        <taxon>Coemansia</taxon>
    </lineage>
</organism>
<keyword evidence="2" id="KW-1185">Reference proteome</keyword>
<proteinExistence type="predicted"/>
<evidence type="ECO:0000313" key="2">
    <source>
        <dbReference type="Proteomes" id="UP001140096"/>
    </source>
</evidence>
<accession>A0ACC1L2F8</accession>